<feature type="region of interest" description="Disordered" evidence="1">
    <location>
        <begin position="1"/>
        <end position="84"/>
    </location>
</feature>
<dbReference type="Proteomes" id="UP000579812">
    <property type="component" value="Unassembled WGS sequence"/>
</dbReference>
<comment type="caution">
    <text evidence="2">The sequence shown here is derived from an EMBL/GenBank/DDBJ whole genome shotgun (WGS) entry which is preliminary data.</text>
</comment>
<accession>A0A7J6D5D8</accession>
<dbReference type="EMBL" id="JAAMOB010000004">
    <property type="protein sequence ID" value="KAF4114456.1"/>
    <property type="molecule type" value="Genomic_DNA"/>
</dbReference>
<reference evidence="2 3" key="1">
    <citation type="submission" date="2020-04" db="EMBL/GenBank/DDBJ databases">
        <title>Chromosome-level genome assembly of a cyprinid fish Onychostoma macrolepis by integration of Nanopore Sequencing, Bionano and Hi-C technology.</title>
        <authorList>
            <person name="Wang D."/>
        </authorList>
    </citation>
    <scope>NUCLEOTIDE SEQUENCE [LARGE SCALE GENOMIC DNA]</scope>
    <source>
        <strain evidence="2">SWU-2019</strain>
        <tissue evidence="2">Muscle</tissue>
    </source>
</reference>
<organism evidence="2 3">
    <name type="scientific">Onychostoma macrolepis</name>
    <dbReference type="NCBI Taxonomy" id="369639"/>
    <lineage>
        <taxon>Eukaryota</taxon>
        <taxon>Metazoa</taxon>
        <taxon>Chordata</taxon>
        <taxon>Craniata</taxon>
        <taxon>Vertebrata</taxon>
        <taxon>Euteleostomi</taxon>
        <taxon>Actinopterygii</taxon>
        <taxon>Neopterygii</taxon>
        <taxon>Teleostei</taxon>
        <taxon>Ostariophysi</taxon>
        <taxon>Cypriniformes</taxon>
        <taxon>Cyprinidae</taxon>
        <taxon>Acrossocheilinae</taxon>
        <taxon>Onychostoma</taxon>
    </lineage>
</organism>
<evidence type="ECO:0000313" key="3">
    <source>
        <dbReference type="Proteomes" id="UP000579812"/>
    </source>
</evidence>
<protein>
    <submittedName>
        <fullName evidence="2">Uncharacterized protein</fullName>
    </submittedName>
</protein>
<name>A0A7J6D5D8_9TELE</name>
<gene>
    <name evidence="2" type="ORF">G5714_004679</name>
</gene>
<keyword evidence="3" id="KW-1185">Reference proteome</keyword>
<dbReference type="AlphaFoldDB" id="A0A7J6D5D8"/>
<evidence type="ECO:0000313" key="2">
    <source>
        <dbReference type="EMBL" id="KAF4114456.1"/>
    </source>
</evidence>
<proteinExistence type="predicted"/>
<feature type="region of interest" description="Disordered" evidence="1">
    <location>
        <begin position="114"/>
        <end position="143"/>
    </location>
</feature>
<feature type="compositionally biased region" description="Low complexity" evidence="1">
    <location>
        <begin position="51"/>
        <end position="65"/>
    </location>
</feature>
<evidence type="ECO:0000256" key="1">
    <source>
        <dbReference type="SAM" id="MobiDB-lite"/>
    </source>
</evidence>
<feature type="compositionally biased region" description="Basic and acidic residues" evidence="1">
    <location>
        <begin position="66"/>
        <end position="76"/>
    </location>
</feature>
<feature type="compositionally biased region" description="Polar residues" evidence="1">
    <location>
        <begin position="15"/>
        <end position="25"/>
    </location>
</feature>
<sequence>MNAPCKMNLSEEGENQSQNQRSASPEPSCVSMKSVTARVVAAQEWHKESQTESCSGSSCVSMKSDGSMRHPPDLSDKAMTTNPVNKILKTQKNTTSKTSPCEVREDGDFVHYQNQRAASPEPSCVSMKSDGSMRHPLISVMEQ</sequence>